<keyword evidence="8" id="KW-0378">Hydrolase</keyword>
<evidence type="ECO:0000256" key="7">
    <source>
        <dbReference type="ARBA" id="ARBA00022679"/>
    </source>
</evidence>
<keyword evidence="7" id="KW-0808">Transferase</keyword>
<keyword evidence="4" id="KW-0121">Carboxypeptidase</keyword>
<dbReference type="GO" id="GO:0008658">
    <property type="term" value="F:penicillin binding"/>
    <property type="evidence" value="ECO:0007669"/>
    <property type="project" value="InterPro"/>
</dbReference>
<dbReference type="PANTHER" id="PTHR32282:SF33">
    <property type="entry name" value="PEPTIDOGLYCAN GLYCOSYLTRANSFERASE"/>
    <property type="match status" value="1"/>
</dbReference>
<gene>
    <name evidence="19" type="ORF">SAMN05444158_5429</name>
</gene>
<dbReference type="GO" id="GO:0008360">
    <property type="term" value="P:regulation of cell shape"/>
    <property type="evidence" value="ECO:0007669"/>
    <property type="project" value="UniProtKB-KW"/>
</dbReference>
<dbReference type="InterPro" id="IPR012338">
    <property type="entry name" value="Beta-lactam/transpept-like"/>
</dbReference>
<keyword evidence="16" id="KW-1133">Transmembrane helix</keyword>
<dbReference type="Proteomes" id="UP000243904">
    <property type="component" value="Chromosome I"/>
</dbReference>
<evidence type="ECO:0000256" key="15">
    <source>
        <dbReference type="SAM" id="MobiDB-lite"/>
    </source>
</evidence>
<keyword evidence="20" id="KW-1185">Reference proteome</keyword>
<evidence type="ECO:0000256" key="4">
    <source>
        <dbReference type="ARBA" id="ARBA00022645"/>
    </source>
</evidence>
<dbReference type="PANTHER" id="PTHR32282">
    <property type="entry name" value="BINDING PROTEIN TRANSPEPTIDASE, PUTATIVE-RELATED"/>
    <property type="match status" value="1"/>
</dbReference>
<dbReference type="InterPro" id="IPR023346">
    <property type="entry name" value="Lysozyme-like_dom_sf"/>
</dbReference>
<evidence type="ECO:0000256" key="13">
    <source>
        <dbReference type="ARBA" id="ARBA00034000"/>
    </source>
</evidence>
<evidence type="ECO:0000256" key="1">
    <source>
        <dbReference type="ARBA" id="ARBA00004752"/>
    </source>
</evidence>
<dbReference type="NCBIfam" id="TIGR02074">
    <property type="entry name" value="PBP_1a_fam"/>
    <property type="match status" value="1"/>
</dbReference>
<feature type="compositionally biased region" description="Low complexity" evidence="15">
    <location>
        <begin position="693"/>
        <end position="702"/>
    </location>
</feature>
<dbReference type="InterPro" id="IPR050396">
    <property type="entry name" value="Glycosyltr_51/Transpeptidase"/>
</dbReference>
<dbReference type="InterPro" id="IPR001264">
    <property type="entry name" value="Glyco_trans_51"/>
</dbReference>
<keyword evidence="5" id="KW-0645">Protease</keyword>
<evidence type="ECO:0000256" key="3">
    <source>
        <dbReference type="ARBA" id="ARBA00007739"/>
    </source>
</evidence>
<dbReference type="InterPro" id="IPR001460">
    <property type="entry name" value="PCN-bd_Tpept"/>
</dbReference>
<evidence type="ECO:0000256" key="12">
    <source>
        <dbReference type="ARBA" id="ARBA00023316"/>
    </source>
</evidence>
<dbReference type="GO" id="GO:0006508">
    <property type="term" value="P:proteolysis"/>
    <property type="evidence" value="ECO:0007669"/>
    <property type="project" value="UniProtKB-KW"/>
</dbReference>
<feature type="domain" description="Penicillin-binding protein transpeptidase" evidence="17">
    <location>
        <begin position="391"/>
        <end position="622"/>
    </location>
</feature>
<dbReference type="Gene3D" id="3.40.710.10">
    <property type="entry name" value="DD-peptidase/beta-lactamase superfamily"/>
    <property type="match status" value="1"/>
</dbReference>
<evidence type="ECO:0000256" key="2">
    <source>
        <dbReference type="ARBA" id="ARBA00007090"/>
    </source>
</evidence>
<evidence type="ECO:0000256" key="8">
    <source>
        <dbReference type="ARBA" id="ARBA00022801"/>
    </source>
</evidence>
<evidence type="ECO:0000256" key="11">
    <source>
        <dbReference type="ARBA" id="ARBA00023268"/>
    </source>
</evidence>
<feature type="region of interest" description="Disordered" evidence="15">
    <location>
        <begin position="1"/>
        <end position="73"/>
    </location>
</feature>
<dbReference type="InterPro" id="IPR036950">
    <property type="entry name" value="PBP_transglycosylase"/>
</dbReference>
<dbReference type="EMBL" id="LT629750">
    <property type="protein sequence ID" value="SDT32713.1"/>
    <property type="molecule type" value="Genomic_DNA"/>
</dbReference>
<accession>A0A1H1ZGE8</accession>
<keyword evidence="12" id="KW-0961">Cell wall biogenesis/degradation</keyword>
<evidence type="ECO:0000259" key="18">
    <source>
        <dbReference type="Pfam" id="PF00912"/>
    </source>
</evidence>
<keyword evidence="9" id="KW-0133">Cell shape</keyword>
<dbReference type="AlphaFoldDB" id="A0A1H1ZGE8"/>
<dbReference type="Gene3D" id="1.10.3810.10">
    <property type="entry name" value="Biosynthetic peptidoglycan transglycosylase-like"/>
    <property type="match status" value="1"/>
</dbReference>
<dbReference type="GO" id="GO:0008955">
    <property type="term" value="F:peptidoglycan glycosyltransferase activity"/>
    <property type="evidence" value="ECO:0007669"/>
    <property type="project" value="UniProtKB-EC"/>
</dbReference>
<keyword evidence="16" id="KW-0812">Transmembrane</keyword>
<keyword evidence="10" id="KW-0573">Peptidoglycan synthesis</keyword>
<sequence>MAWGRKKSGGRKEPQFGLGASLAELRLGPQDRIPNSESKPKKSSVKRKVDDDDDDDPPPERKPRPSRSGARRRSKSRISISRLCYWGAVLGLWTAIAVVGVVVWVGAHLPPIQSLEIPKRPPTIQIVGLDGSVLATRGEMAGANVALKDLPPYLPKAFIAIEDRRFYSHYGVDPWGILRAAVANLLHRGVSQGGSTLTQQLAKNLFLTQERTIQRKLQEAELAFWLERKHSKNEILELYLNRVYFGSGAYGVEAAAQRYFGKSAKNVTLAEAAMLAGLVKSPSRLAPNRNPEGAEKRAQTVLAAMADAKFITEAQAQASIGHPAYSVKPAGAGTINYVADWIGEVLDDLVGQIDQDIVVETSIDPKLQSIAEAAVIDELAAKSVKFNVSQGALVAMTPDGAVRAMVGGRNYAESQYNRAVTAKRQPGSAFKPFVYLTAIEAGLTPDTIRPDAPLNIKGWKPENFEHEYLGAVTLTQALAMSLNTVAVRVGLEVGPNNVVRTAHRLGISSKLEPNASIALGTSEVSLTELVGAYVPFANGGQGITPHVVLKIRTSSGKVLYARQPDQLGQVIDPRNVAMMNTMMQETLLNGTARKADIPGWMAAGKTGTSQDFRDAWFIGYTARLVTGVWLGNDDNSPTKKATGGGLPVEVWTRFMRAAHQGVPVATLPTSQGGGGLLSNLAQAASQISEPTAQAPLAPLPATGANRPAPTRTSARPEAAAGLDGWLMERLFGGNR</sequence>
<dbReference type="GO" id="GO:0071555">
    <property type="term" value="P:cell wall organization"/>
    <property type="evidence" value="ECO:0007669"/>
    <property type="project" value="UniProtKB-KW"/>
</dbReference>
<evidence type="ECO:0000259" key="17">
    <source>
        <dbReference type="Pfam" id="PF00905"/>
    </source>
</evidence>
<feature type="transmembrane region" description="Helical" evidence="16">
    <location>
        <begin position="83"/>
        <end position="107"/>
    </location>
</feature>
<comment type="catalytic activity">
    <reaction evidence="14">
        <text>[GlcNAc-(1-&gt;4)-Mur2Ac(oyl-L-Ala-gamma-D-Glu-L-Lys-D-Ala-D-Ala)](n)-di-trans,octa-cis-undecaprenyl diphosphate + beta-D-GlcNAc-(1-&gt;4)-Mur2Ac(oyl-L-Ala-gamma-D-Glu-L-Lys-D-Ala-D-Ala)-di-trans,octa-cis-undecaprenyl diphosphate = [GlcNAc-(1-&gt;4)-Mur2Ac(oyl-L-Ala-gamma-D-Glu-L-Lys-D-Ala-D-Ala)](n+1)-di-trans,octa-cis-undecaprenyl diphosphate + di-trans,octa-cis-undecaprenyl diphosphate + H(+)</text>
        <dbReference type="Rhea" id="RHEA:23708"/>
        <dbReference type="Rhea" id="RHEA-COMP:9602"/>
        <dbReference type="Rhea" id="RHEA-COMP:9603"/>
        <dbReference type="ChEBI" id="CHEBI:15378"/>
        <dbReference type="ChEBI" id="CHEBI:58405"/>
        <dbReference type="ChEBI" id="CHEBI:60033"/>
        <dbReference type="ChEBI" id="CHEBI:78435"/>
        <dbReference type="EC" id="2.4.99.28"/>
    </reaction>
</comment>
<evidence type="ECO:0000256" key="16">
    <source>
        <dbReference type="SAM" id="Phobius"/>
    </source>
</evidence>
<keyword evidence="16" id="KW-0472">Membrane</keyword>
<keyword evidence="11" id="KW-0511">Multifunctional enzyme</keyword>
<evidence type="ECO:0000313" key="19">
    <source>
        <dbReference type="EMBL" id="SDT32713.1"/>
    </source>
</evidence>
<dbReference type="RefSeq" id="WP_146689494.1">
    <property type="nucleotide sequence ID" value="NZ_LT629750.1"/>
</dbReference>
<evidence type="ECO:0000256" key="5">
    <source>
        <dbReference type="ARBA" id="ARBA00022670"/>
    </source>
</evidence>
<dbReference type="GO" id="GO:0030288">
    <property type="term" value="C:outer membrane-bounded periplasmic space"/>
    <property type="evidence" value="ECO:0007669"/>
    <property type="project" value="TreeGrafter"/>
</dbReference>
<dbReference type="FunFam" id="1.10.3810.10:FF:000001">
    <property type="entry name" value="Penicillin-binding protein 1A"/>
    <property type="match status" value="1"/>
</dbReference>
<comment type="catalytic activity">
    <reaction evidence="13">
        <text>Preferential cleavage: (Ac)2-L-Lys-D-Ala-|-D-Ala. Also transpeptidation of peptidyl-alanyl moieties that are N-acyl substituents of D-alanine.</text>
        <dbReference type="EC" id="3.4.16.4"/>
    </reaction>
</comment>
<dbReference type="Pfam" id="PF00905">
    <property type="entry name" value="Transpeptidase"/>
    <property type="match status" value="1"/>
</dbReference>
<feature type="domain" description="Glycosyl transferase family 51" evidence="18">
    <location>
        <begin position="139"/>
        <end position="305"/>
    </location>
</feature>
<dbReference type="GO" id="GO:0009002">
    <property type="term" value="F:serine-type D-Ala-D-Ala carboxypeptidase activity"/>
    <property type="evidence" value="ECO:0007669"/>
    <property type="project" value="UniProtKB-EC"/>
</dbReference>
<dbReference type="GO" id="GO:0009252">
    <property type="term" value="P:peptidoglycan biosynthetic process"/>
    <property type="evidence" value="ECO:0007669"/>
    <property type="project" value="UniProtKB-UniPathway"/>
</dbReference>
<keyword evidence="6" id="KW-0328">Glycosyltransferase</keyword>
<evidence type="ECO:0000313" key="20">
    <source>
        <dbReference type="Proteomes" id="UP000243904"/>
    </source>
</evidence>
<evidence type="ECO:0000256" key="6">
    <source>
        <dbReference type="ARBA" id="ARBA00022676"/>
    </source>
</evidence>
<evidence type="ECO:0000256" key="9">
    <source>
        <dbReference type="ARBA" id="ARBA00022960"/>
    </source>
</evidence>
<dbReference type="Pfam" id="PF00912">
    <property type="entry name" value="Transgly"/>
    <property type="match status" value="1"/>
</dbReference>
<name>A0A1H1ZGE8_9BRAD</name>
<comment type="similarity">
    <text evidence="2">In the C-terminal section; belongs to the transpeptidase family.</text>
</comment>
<dbReference type="SUPFAM" id="SSF56601">
    <property type="entry name" value="beta-lactamase/transpeptidase-like"/>
    <property type="match status" value="1"/>
</dbReference>
<dbReference type="SUPFAM" id="SSF53955">
    <property type="entry name" value="Lysozyme-like"/>
    <property type="match status" value="1"/>
</dbReference>
<protein>
    <submittedName>
        <fullName evidence="19">Penicillin-binding protein 1A</fullName>
    </submittedName>
</protein>
<dbReference type="UniPathway" id="UPA00219"/>
<organism evidence="19 20">
    <name type="scientific">Bradyrhizobium canariense</name>
    <dbReference type="NCBI Taxonomy" id="255045"/>
    <lineage>
        <taxon>Bacteria</taxon>
        <taxon>Pseudomonadati</taxon>
        <taxon>Pseudomonadota</taxon>
        <taxon>Alphaproteobacteria</taxon>
        <taxon>Hyphomicrobiales</taxon>
        <taxon>Nitrobacteraceae</taxon>
        <taxon>Bradyrhizobium</taxon>
    </lineage>
</organism>
<comment type="similarity">
    <text evidence="3">In the N-terminal section; belongs to the glycosyltransferase 51 family.</text>
</comment>
<reference evidence="20" key="1">
    <citation type="submission" date="2016-10" db="EMBL/GenBank/DDBJ databases">
        <authorList>
            <person name="Varghese N."/>
            <person name="Submissions S."/>
        </authorList>
    </citation>
    <scope>NUCLEOTIDE SEQUENCE [LARGE SCALE GENOMIC DNA]</scope>
    <source>
        <strain evidence="20">GAS369</strain>
    </source>
</reference>
<feature type="region of interest" description="Disordered" evidence="15">
    <location>
        <begin position="693"/>
        <end position="719"/>
    </location>
</feature>
<comment type="pathway">
    <text evidence="1">Cell wall biogenesis; peptidoglycan biosynthesis.</text>
</comment>
<dbReference type="FunFam" id="3.40.710.10:FF:000028">
    <property type="entry name" value="Penicillin-binding protein 1A"/>
    <property type="match status" value="1"/>
</dbReference>
<evidence type="ECO:0000256" key="14">
    <source>
        <dbReference type="ARBA" id="ARBA00049902"/>
    </source>
</evidence>
<proteinExistence type="inferred from homology"/>
<evidence type="ECO:0000256" key="10">
    <source>
        <dbReference type="ARBA" id="ARBA00022984"/>
    </source>
</evidence>